<accession>A0A4P9ZCQ7</accession>
<keyword evidence="2" id="KW-1185">Reference proteome</keyword>
<reference evidence="2" key="1">
    <citation type="journal article" date="2018" name="Nat. Microbiol.">
        <title>Leveraging single-cell genomics to expand the fungal tree of life.</title>
        <authorList>
            <person name="Ahrendt S.R."/>
            <person name="Quandt C.A."/>
            <person name="Ciobanu D."/>
            <person name="Clum A."/>
            <person name="Salamov A."/>
            <person name="Andreopoulos B."/>
            <person name="Cheng J.F."/>
            <person name="Woyke T."/>
            <person name="Pelin A."/>
            <person name="Henrissat B."/>
            <person name="Reynolds N.K."/>
            <person name="Benny G.L."/>
            <person name="Smith M.E."/>
            <person name="James T.Y."/>
            <person name="Grigoriev I.V."/>
        </authorList>
    </citation>
    <scope>NUCLEOTIDE SEQUENCE [LARGE SCALE GENOMIC DNA]</scope>
    <source>
        <strain evidence="2">Baker2002</strain>
    </source>
</reference>
<dbReference type="Pfam" id="PF22682">
    <property type="entry name" value="Ribosomal_uL24m-like"/>
    <property type="match status" value="1"/>
</dbReference>
<dbReference type="Gene3D" id="2.30.30.30">
    <property type="match status" value="1"/>
</dbReference>
<dbReference type="OrthoDB" id="359154at2759"/>
<dbReference type="InterPro" id="IPR008991">
    <property type="entry name" value="Translation_prot_SH3-like_sf"/>
</dbReference>
<dbReference type="SUPFAM" id="SSF50104">
    <property type="entry name" value="Translation proteins SH3-like domain"/>
    <property type="match status" value="1"/>
</dbReference>
<protein>
    <recommendedName>
        <fullName evidence="3">KOW domain-containing protein</fullName>
    </recommendedName>
</protein>
<organism evidence="1 2">
    <name type="scientific">Metschnikowia bicuspidata</name>
    <dbReference type="NCBI Taxonomy" id="27322"/>
    <lineage>
        <taxon>Eukaryota</taxon>
        <taxon>Fungi</taxon>
        <taxon>Dikarya</taxon>
        <taxon>Ascomycota</taxon>
        <taxon>Saccharomycotina</taxon>
        <taxon>Pichiomycetes</taxon>
        <taxon>Metschnikowiaceae</taxon>
        <taxon>Metschnikowia</taxon>
    </lineage>
</organism>
<dbReference type="EMBL" id="ML004454">
    <property type="protein sequence ID" value="RKP30675.1"/>
    <property type="molecule type" value="Genomic_DNA"/>
</dbReference>
<dbReference type="AlphaFoldDB" id="A0A4P9ZCQ7"/>
<evidence type="ECO:0000313" key="1">
    <source>
        <dbReference type="EMBL" id="RKP30675.1"/>
    </source>
</evidence>
<sequence>MSLRTHARRGQFDLNRYSGKMREELFKKRAKQSHLPTIPTPITTLKKEDQLSEIAAGIAAGDLAYIMEGKNTGKISRVLQYSKENDTVLLSEVTKSVVIPKQYWTDNQTSHVLEYPVPVPRSHVRLAAKEKDENGNVLYVVADELLFKEKYYDDSLKRWMPRRFVKHHESIEIPWPAPMSEPKEDQYSTLPEHVFEKTHELQTLSKPPFPKSVLAELRNPYSKFKKRELSEAQARRLNAPEMPLSVEQKLYLAKKAQTPVKKLEPLSEEAKELIGTKIAQHLAKINNPLLFEHLEAVSQKTTPEFQRVIEEITKHQQSEQQQ</sequence>
<evidence type="ECO:0008006" key="3">
    <source>
        <dbReference type="Google" id="ProtNLM"/>
    </source>
</evidence>
<dbReference type="InterPro" id="IPR014722">
    <property type="entry name" value="Rib_uL2_dom2"/>
</dbReference>
<dbReference type="Proteomes" id="UP000268321">
    <property type="component" value="Unassembled WGS sequence"/>
</dbReference>
<proteinExistence type="predicted"/>
<name>A0A4P9ZCQ7_9ASCO</name>
<evidence type="ECO:0000313" key="2">
    <source>
        <dbReference type="Proteomes" id="UP000268321"/>
    </source>
</evidence>
<gene>
    <name evidence="1" type="ORF">METBISCDRAFT_15754</name>
</gene>